<keyword evidence="6 19" id="KW-0812">Transmembrane</keyword>
<comment type="caution">
    <text evidence="21">The sequence shown here is derived from an EMBL/GenBank/DDBJ whole genome shotgun (WGS) entry which is preliminary data.</text>
</comment>
<keyword evidence="22" id="KW-1185">Reference proteome</keyword>
<comment type="similarity">
    <text evidence="4">Belongs to the TMEM59 family.</text>
</comment>
<evidence type="ECO:0000256" key="2">
    <source>
        <dbReference type="ARBA" id="ARBA00004352"/>
    </source>
</evidence>
<dbReference type="GO" id="GO:0005886">
    <property type="term" value="C:plasma membrane"/>
    <property type="evidence" value="ECO:0007669"/>
    <property type="project" value="UniProtKB-SubCell"/>
</dbReference>
<evidence type="ECO:0000313" key="22">
    <source>
        <dbReference type="Proteomes" id="UP001187315"/>
    </source>
</evidence>
<evidence type="ECO:0000256" key="1">
    <source>
        <dbReference type="ARBA" id="ARBA00004251"/>
    </source>
</evidence>
<comment type="subunit">
    <text evidence="16">Interacts with ATG16L1 (via WD repeats).</text>
</comment>
<evidence type="ECO:0000256" key="14">
    <source>
        <dbReference type="ARBA" id="ARBA00023228"/>
    </source>
</evidence>
<dbReference type="GO" id="GO:0005765">
    <property type="term" value="C:lysosomal membrane"/>
    <property type="evidence" value="ECO:0007669"/>
    <property type="project" value="UniProtKB-SubCell"/>
</dbReference>
<dbReference type="GO" id="GO:0006914">
    <property type="term" value="P:autophagy"/>
    <property type="evidence" value="ECO:0007669"/>
    <property type="project" value="UniProtKB-KW"/>
</dbReference>
<evidence type="ECO:0000256" key="5">
    <source>
        <dbReference type="ARBA" id="ARBA00022475"/>
    </source>
</evidence>
<feature type="transmembrane region" description="Helical" evidence="19">
    <location>
        <begin position="242"/>
        <end position="267"/>
    </location>
</feature>
<dbReference type="EMBL" id="JAVHJS010000017">
    <property type="protein sequence ID" value="KAK2831879.1"/>
    <property type="molecule type" value="Genomic_DNA"/>
</dbReference>
<dbReference type="GO" id="GO:0010508">
    <property type="term" value="P:positive regulation of autophagy"/>
    <property type="evidence" value="ECO:0007669"/>
    <property type="project" value="TreeGrafter"/>
</dbReference>
<organism evidence="21 22">
    <name type="scientific">Tachysurus vachellii</name>
    <name type="common">Darkbarbel catfish</name>
    <name type="synonym">Pelteobagrus vachellii</name>
    <dbReference type="NCBI Taxonomy" id="175792"/>
    <lineage>
        <taxon>Eukaryota</taxon>
        <taxon>Metazoa</taxon>
        <taxon>Chordata</taxon>
        <taxon>Craniata</taxon>
        <taxon>Vertebrata</taxon>
        <taxon>Euteleostomi</taxon>
        <taxon>Actinopterygii</taxon>
        <taxon>Neopterygii</taxon>
        <taxon>Teleostei</taxon>
        <taxon>Ostariophysi</taxon>
        <taxon>Siluriformes</taxon>
        <taxon>Bagridae</taxon>
        <taxon>Tachysurus</taxon>
    </lineage>
</organism>
<accession>A0AA88M7F5</accession>
<keyword evidence="8" id="KW-0967">Endosome</keyword>
<dbReference type="Pfam" id="PF12280">
    <property type="entry name" value="BSMAP"/>
    <property type="match status" value="1"/>
</dbReference>
<evidence type="ECO:0000256" key="8">
    <source>
        <dbReference type="ARBA" id="ARBA00022753"/>
    </source>
</evidence>
<feature type="chain" id="PRO_5041708867" description="Transmembrane protein 59" evidence="20">
    <location>
        <begin position="21"/>
        <end position="324"/>
    </location>
</feature>
<evidence type="ECO:0000256" key="4">
    <source>
        <dbReference type="ARBA" id="ARBA00009643"/>
    </source>
</evidence>
<protein>
    <recommendedName>
        <fullName evidence="17">Transmembrane protein 59</fullName>
    </recommendedName>
</protein>
<dbReference type="PANTHER" id="PTHR28652">
    <property type="entry name" value="TRANSMEMBRANE PROTEIN 59-LIKE PROTEIN"/>
    <property type="match status" value="1"/>
</dbReference>
<proteinExistence type="inferred from homology"/>
<evidence type="ECO:0000256" key="12">
    <source>
        <dbReference type="ARBA" id="ARBA00023136"/>
    </source>
</evidence>
<dbReference type="GO" id="GO:0000139">
    <property type="term" value="C:Golgi membrane"/>
    <property type="evidence" value="ECO:0007669"/>
    <property type="project" value="UniProtKB-SubCell"/>
</dbReference>
<keyword evidence="14" id="KW-0458">Lysosome</keyword>
<reference evidence="21" key="1">
    <citation type="submission" date="2023-08" db="EMBL/GenBank/DDBJ databases">
        <title>Pelteobagrus vachellii genome.</title>
        <authorList>
            <person name="Liu H."/>
        </authorList>
    </citation>
    <scope>NUCLEOTIDE SEQUENCE</scope>
    <source>
        <strain evidence="21">PRFRI_2022a</strain>
        <tissue evidence="21">Muscle</tissue>
    </source>
</reference>
<dbReference type="PANTHER" id="PTHR28652:SF3">
    <property type="entry name" value="TRANSMEMBRANE PROTEIN 59"/>
    <property type="match status" value="1"/>
</dbReference>
<dbReference type="Proteomes" id="UP001187315">
    <property type="component" value="Unassembled WGS sequence"/>
</dbReference>
<keyword evidence="13" id="KW-0325">Glycoprotein</keyword>
<keyword evidence="5" id="KW-1003">Cell membrane</keyword>
<dbReference type="GO" id="GO:0031902">
    <property type="term" value="C:late endosome membrane"/>
    <property type="evidence" value="ECO:0007669"/>
    <property type="project" value="UniProtKB-SubCell"/>
</dbReference>
<name>A0AA88M7F5_TACVA</name>
<evidence type="ECO:0000256" key="7">
    <source>
        <dbReference type="ARBA" id="ARBA00022729"/>
    </source>
</evidence>
<keyword evidence="11" id="KW-0333">Golgi apparatus</keyword>
<sequence length="324" mass="36740">MRSLSLCLSFSVFLCCSASAFDGALGSTASCHSTCRMTYSLHTYPRVTGEAELFACQRGCRLFSICQFVGDTEHLNQTKSECDSACNEAYDGADEQFACCLGCQGQLPFAQHRQEQLLAMMPRIHLLYPLTLVRGFWEDMMNQAHEFITSSWTFYLQADDGKVVVFQTGPQVQFVSQFDLQREELKKEPQSSDFEMNEPVYSEYSRSSFQERLDVMDHDQIFSQDDYNFLGCLSRSPWLPGWILITTLLLSVLVLIWICCATLATAADQFVPAEKLSIYGDQEYMNEKTLKRYPQSSLLIVSSLVKEDEAEALPSKLNMDLTKV</sequence>
<comment type="function">
    <text evidence="18">Acts as a regulator of autophagy in response to S.aureus infection by promoting activation of LC3 (MAP1LC3A, MAP1LC3B or MAP1LC3C). Acts by interacting with ATG16L1, leading to promote a functional complex between LC3 and ATG16L1 and promoting LC3 lipidation and subsequent activation of autophagy. Modulates the O-glycosylation and complex N-glycosylation steps occurring during the Golgi maturation of several proteins such as APP, BACE1, SEAP or PRNP. Inhibits APP transport to the cell surface and further shedding.</text>
</comment>
<evidence type="ECO:0000256" key="9">
    <source>
        <dbReference type="ARBA" id="ARBA00022989"/>
    </source>
</evidence>
<keyword evidence="12 19" id="KW-0472">Membrane</keyword>
<evidence type="ECO:0000256" key="16">
    <source>
        <dbReference type="ARBA" id="ARBA00038589"/>
    </source>
</evidence>
<evidence type="ECO:0000256" key="10">
    <source>
        <dbReference type="ARBA" id="ARBA00023006"/>
    </source>
</evidence>
<evidence type="ECO:0000256" key="3">
    <source>
        <dbReference type="ARBA" id="ARBA00004614"/>
    </source>
</evidence>
<keyword evidence="9 19" id="KW-1133">Transmembrane helix</keyword>
<evidence type="ECO:0000256" key="6">
    <source>
        <dbReference type="ARBA" id="ARBA00022692"/>
    </source>
</evidence>
<evidence type="ECO:0000256" key="15">
    <source>
        <dbReference type="ARBA" id="ARBA00037817"/>
    </source>
</evidence>
<dbReference type="AlphaFoldDB" id="A0AA88M7F5"/>
<dbReference type="InterPro" id="IPR022065">
    <property type="entry name" value="Uncharacterised_TMEM59"/>
</dbReference>
<evidence type="ECO:0000256" key="17">
    <source>
        <dbReference type="ARBA" id="ARBA00039377"/>
    </source>
</evidence>
<evidence type="ECO:0000313" key="21">
    <source>
        <dbReference type="EMBL" id="KAK2831879.1"/>
    </source>
</evidence>
<feature type="signal peptide" evidence="20">
    <location>
        <begin position="1"/>
        <end position="20"/>
    </location>
</feature>
<evidence type="ECO:0000256" key="19">
    <source>
        <dbReference type="SAM" id="Phobius"/>
    </source>
</evidence>
<comment type="subcellular location">
    <subcellularLocation>
        <location evidence="1">Cell membrane</location>
        <topology evidence="1">Single-pass type I membrane protein</topology>
    </subcellularLocation>
    <subcellularLocation>
        <location evidence="3">Golgi apparatus membrane</location>
        <topology evidence="3">Single-pass type I membrane protein</topology>
    </subcellularLocation>
    <subcellularLocation>
        <location evidence="15">Late endosome membrane</location>
        <topology evidence="15">Single-pass type I membrane protein</topology>
    </subcellularLocation>
    <subcellularLocation>
        <location evidence="2">Lysosome membrane</location>
        <topology evidence="2">Single-pass type I membrane protein</topology>
    </subcellularLocation>
</comment>
<evidence type="ECO:0000256" key="13">
    <source>
        <dbReference type="ARBA" id="ARBA00023180"/>
    </source>
</evidence>
<keyword evidence="10" id="KW-0072">Autophagy</keyword>
<gene>
    <name evidence="21" type="ORF">Q7C36_016965</name>
</gene>
<evidence type="ECO:0000256" key="11">
    <source>
        <dbReference type="ARBA" id="ARBA00023034"/>
    </source>
</evidence>
<evidence type="ECO:0000256" key="18">
    <source>
        <dbReference type="ARBA" id="ARBA00045285"/>
    </source>
</evidence>
<keyword evidence="7 20" id="KW-0732">Signal</keyword>
<evidence type="ECO:0000256" key="20">
    <source>
        <dbReference type="SAM" id="SignalP"/>
    </source>
</evidence>